<reference evidence="1 2" key="1">
    <citation type="submission" date="2023-07" db="EMBL/GenBank/DDBJ databases">
        <title>Sequencing the genomes of 1000 actinobacteria strains.</title>
        <authorList>
            <person name="Klenk H.-P."/>
        </authorList>
    </citation>
    <scope>NUCLEOTIDE SEQUENCE [LARGE SCALE GENOMIC DNA]</scope>
    <source>
        <strain evidence="1 2">DSM 45554</strain>
    </source>
</reference>
<proteinExistence type="predicted"/>
<gene>
    <name evidence="1" type="ORF">J2S48_003114</name>
</gene>
<protein>
    <recommendedName>
        <fullName evidence="3">Abortive infection Abi-like protein</fullName>
    </recommendedName>
</protein>
<keyword evidence="2" id="KW-1185">Reference proteome</keyword>
<evidence type="ECO:0008006" key="3">
    <source>
        <dbReference type="Google" id="ProtNLM"/>
    </source>
</evidence>
<accession>A0ABU2CQH9</accession>
<name>A0ABU2CQH9_9MICO</name>
<dbReference type="Proteomes" id="UP001183585">
    <property type="component" value="Unassembled WGS sequence"/>
</dbReference>
<dbReference type="RefSeq" id="WP_274994783.1">
    <property type="nucleotide sequence ID" value="NZ_JAJQQP010000008.1"/>
</dbReference>
<evidence type="ECO:0000313" key="2">
    <source>
        <dbReference type="Proteomes" id="UP001183585"/>
    </source>
</evidence>
<sequence>MASSGKPTKAMLAAIGRVAAESAAVEDQLRDLFCHLIGSPYGRVITAGEDLSNITKSCLRIARYHHGLTDEQIEQLVTIVKAIERLRPHRNFLVHATWVKMSEPGKHFGTRSSRASSSMRTEAQGMYDSLIWRPADAEKIADAFSNVAVRIDAFIEQAFDRPAYEPPIEREAWAKFNAMLSPAFDVLDAPVDS</sequence>
<comment type="caution">
    <text evidence="1">The sequence shown here is derived from an EMBL/GenBank/DDBJ whole genome shotgun (WGS) entry which is preliminary data.</text>
</comment>
<organism evidence="1 2">
    <name type="scientific">Promicromonospora iranensis</name>
    <dbReference type="NCBI Taxonomy" id="1105144"/>
    <lineage>
        <taxon>Bacteria</taxon>
        <taxon>Bacillati</taxon>
        <taxon>Actinomycetota</taxon>
        <taxon>Actinomycetes</taxon>
        <taxon>Micrococcales</taxon>
        <taxon>Promicromonosporaceae</taxon>
        <taxon>Promicromonospora</taxon>
    </lineage>
</organism>
<dbReference type="EMBL" id="JAVDYE010000001">
    <property type="protein sequence ID" value="MDR7383599.1"/>
    <property type="molecule type" value="Genomic_DNA"/>
</dbReference>
<evidence type="ECO:0000313" key="1">
    <source>
        <dbReference type="EMBL" id="MDR7383599.1"/>
    </source>
</evidence>